<dbReference type="AlphaFoldDB" id="A0A1H2TZ96"/>
<dbReference type="EMBL" id="FNOM01000002">
    <property type="protein sequence ID" value="SDW48629.1"/>
    <property type="molecule type" value="Genomic_DNA"/>
</dbReference>
<sequence length="112" mass="12223">MRAPDLTRALVLEEQVRMPDGAGGYAISWVGLGTLYADVRAGSGRERALAQGPVAVAAVRIFVRGAPTGSPQRPRPDQRLREGDRIWRLHAVTEGDPHGRHLICYATQETPQ</sequence>
<gene>
    <name evidence="1" type="ORF">SAMN04488238_102213</name>
</gene>
<dbReference type="Pfam" id="PF05521">
    <property type="entry name" value="Phage_HCP"/>
    <property type="match status" value="1"/>
</dbReference>
<dbReference type="InterPro" id="IPR038666">
    <property type="entry name" value="SSP1_head-tail_sf"/>
</dbReference>
<dbReference type="InterPro" id="IPR008767">
    <property type="entry name" value="Phage_SPP1_head-tail_adaptor"/>
</dbReference>
<dbReference type="STRING" id="564137.SAMN04488238_102213"/>
<organism evidence="1 2">
    <name type="scientific">Roseicitreum antarcticum</name>
    <dbReference type="NCBI Taxonomy" id="564137"/>
    <lineage>
        <taxon>Bacteria</taxon>
        <taxon>Pseudomonadati</taxon>
        <taxon>Pseudomonadota</taxon>
        <taxon>Alphaproteobacteria</taxon>
        <taxon>Rhodobacterales</taxon>
        <taxon>Paracoccaceae</taxon>
        <taxon>Roseicitreum</taxon>
    </lineage>
</organism>
<evidence type="ECO:0000313" key="1">
    <source>
        <dbReference type="EMBL" id="SDW48629.1"/>
    </source>
</evidence>
<dbReference type="RefSeq" id="WP_092885767.1">
    <property type="nucleotide sequence ID" value="NZ_CP061498.1"/>
</dbReference>
<dbReference type="OrthoDB" id="7570189at2"/>
<name>A0A1H2TZ96_9RHOB</name>
<evidence type="ECO:0000313" key="2">
    <source>
        <dbReference type="Proteomes" id="UP000198539"/>
    </source>
</evidence>
<proteinExistence type="predicted"/>
<protein>
    <submittedName>
        <fullName evidence="1">Head-tail adaptor</fullName>
    </submittedName>
</protein>
<dbReference type="Proteomes" id="UP000198539">
    <property type="component" value="Unassembled WGS sequence"/>
</dbReference>
<reference evidence="1 2" key="1">
    <citation type="submission" date="2016-10" db="EMBL/GenBank/DDBJ databases">
        <authorList>
            <person name="de Groot N.N."/>
        </authorList>
    </citation>
    <scope>NUCLEOTIDE SEQUENCE [LARGE SCALE GENOMIC DNA]</scope>
    <source>
        <strain evidence="1 2">CGMCC 1.8894</strain>
    </source>
</reference>
<dbReference type="Gene3D" id="2.40.10.270">
    <property type="entry name" value="Bacteriophage SPP1 head-tail adaptor protein"/>
    <property type="match status" value="1"/>
</dbReference>
<keyword evidence="2" id="KW-1185">Reference proteome</keyword>
<accession>A0A1H2TZ96</accession>